<dbReference type="Pfam" id="PF22978">
    <property type="entry name" value="HAD_Pex22"/>
    <property type="match status" value="1"/>
</dbReference>
<sequence>MDSHSSKYVVVVFITIIIGFGLIFFVNFLFPNGSERTGNANFVTKKDFKISLFYINRHFDIDEMISFLSLLKPLQKISQIALLFKISKDDSFEKFEKTYFDKEDSIMKKFGIKKHFVLFCSTDIGANAIIRQINPIYFITDRKKAAIESNCFLKESKIVFIENSKNLETENKISQAISTLKFGSFSEFLATI</sequence>
<evidence type="ECO:0000313" key="2">
    <source>
        <dbReference type="EMBL" id="MES1919998.1"/>
    </source>
</evidence>
<dbReference type="Proteomes" id="UP001439008">
    <property type="component" value="Unassembled WGS sequence"/>
</dbReference>
<keyword evidence="1" id="KW-0812">Transmembrane</keyword>
<gene>
    <name evidence="2" type="ORF">MHBO_001731</name>
</gene>
<accession>A0ABV2AJZ2</accession>
<protein>
    <submittedName>
        <fullName evidence="2">Uncharacterized protein</fullName>
    </submittedName>
</protein>
<keyword evidence="1" id="KW-1133">Transmembrane helix</keyword>
<reference evidence="2 3" key="1">
    <citation type="journal article" date="2024" name="BMC Biol.">
        <title>Comparative genomics of Ascetosporea gives new insight into the evolutionary basis for animal parasitism in Rhizaria.</title>
        <authorList>
            <person name="Hiltunen Thoren M."/>
            <person name="Onut-Brannstrom I."/>
            <person name="Alfjorden A."/>
            <person name="Peckova H."/>
            <person name="Swords F."/>
            <person name="Hooper C."/>
            <person name="Holzer A.S."/>
            <person name="Bass D."/>
            <person name="Burki F."/>
        </authorList>
    </citation>
    <scope>NUCLEOTIDE SEQUENCE [LARGE SCALE GENOMIC DNA]</scope>
    <source>
        <strain evidence="2">20-A016</strain>
    </source>
</reference>
<keyword evidence="3" id="KW-1185">Reference proteome</keyword>
<dbReference type="InterPro" id="IPR037485">
    <property type="entry name" value="PEX22"/>
</dbReference>
<keyword evidence="1" id="KW-0472">Membrane</keyword>
<comment type="caution">
    <text evidence="2">The sequence shown here is derived from an EMBL/GenBank/DDBJ whole genome shotgun (WGS) entry which is preliminary data.</text>
</comment>
<dbReference type="EMBL" id="JBDODL010000472">
    <property type="protein sequence ID" value="MES1919998.1"/>
    <property type="molecule type" value="Genomic_DNA"/>
</dbReference>
<organism evidence="2 3">
    <name type="scientific">Bonamia ostreae</name>
    <dbReference type="NCBI Taxonomy" id="126728"/>
    <lineage>
        <taxon>Eukaryota</taxon>
        <taxon>Sar</taxon>
        <taxon>Rhizaria</taxon>
        <taxon>Endomyxa</taxon>
        <taxon>Ascetosporea</taxon>
        <taxon>Haplosporida</taxon>
        <taxon>Bonamia</taxon>
    </lineage>
</organism>
<evidence type="ECO:0000313" key="3">
    <source>
        <dbReference type="Proteomes" id="UP001439008"/>
    </source>
</evidence>
<proteinExistence type="predicted"/>
<feature type="transmembrane region" description="Helical" evidence="1">
    <location>
        <begin position="6"/>
        <end position="30"/>
    </location>
</feature>
<evidence type="ECO:0000256" key="1">
    <source>
        <dbReference type="SAM" id="Phobius"/>
    </source>
</evidence>
<name>A0ABV2AJZ2_9EUKA</name>